<dbReference type="AlphaFoldDB" id="A0A1B0BUD8"/>
<evidence type="ECO:0000313" key="2">
    <source>
        <dbReference type="Proteomes" id="UP000092460"/>
    </source>
</evidence>
<proteinExistence type="predicted"/>
<dbReference type="VEuPathDB" id="VectorBase:GPPI040811"/>
<accession>A0A1B0BUD8</accession>
<dbReference type="Proteomes" id="UP000092460">
    <property type="component" value="Unassembled WGS sequence"/>
</dbReference>
<sequence length="200" mass="23663">IFKNALKIIIITLRKWFASLELHFRSHVLILLKNFPTKGVFKVGGDINDRFLSLIKFFKSQSHQWRNVFELILDLYSLKTSTGCYPVNSSSFTKLQIILNERLNVYTGITLMIYAIPAVLDKFYVPLIDLILRHLLHRYVKCQSSIYQSSKHISIYVLCVEFKYFKRICRYKHESIYVYIERLTKLNGSEILKMKDIEIN</sequence>
<reference evidence="2" key="1">
    <citation type="submission" date="2015-01" db="EMBL/GenBank/DDBJ databases">
        <authorList>
            <person name="Aksoy S."/>
            <person name="Warren W."/>
            <person name="Wilson R.K."/>
        </authorList>
    </citation>
    <scope>NUCLEOTIDE SEQUENCE [LARGE SCALE GENOMIC DNA]</scope>
    <source>
        <strain evidence="2">IAEA</strain>
    </source>
</reference>
<dbReference type="EMBL" id="JXJN01020621">
    <property type="status" value="NOT_ANNOTATED_CDS"/>
    <property type="molecule type" value="Genomic_DNA"/>
</dbReference>
<organism evidence="1 2">
    <name type="scientific">Glossina palpalis gambiensis</name>
    <dbReference type="NCBI Taxonomy" id="67801"/>
    <lineage>
        <taxon>Eukaryota</taxon>
        <taxon>Metazoa</taxon>
        <taxon>Ecdysozoa</taxon>
        <taxon>Arthropoda</taxon>
        <taxon>Hexapoda</taxon>
        <taxon>Insecta</taxon>
        <taxon>Pterygota</taxon>
        <taxon>Neoptera</taxon>
        <taxon>Endopterygota</taxon>
        <taxon>Diptera</taxon>
        <taxon>Brachycera</taxon>
        <taxon>Muscomorpha</taxon>
        <taxon>Hippoboscoidea</taxon>
        <taxon>Glossinidae</taxon>
        <taxon>Glossina</taxon>
    </lineage>
</organism>
<reference evidence="1" key="2">
    <citation type="submission" date="2020-05" db="UniProtKB">
        <authorList>
            <consortium name="EnsemblMetazoa"/>
        </authorList>
    </citation>
    <scope>IDENTIFICATION</scope>
    <source>
        <strain evidence="1">IAEA</strain>
    </source>
</reference>
<name>A0A1B0BUD8_9MUSC</name>
<keyword evidence="2" id="KW-1185">Reference proteome</keyword>
<dbReference type="EnsemblMetazoa" id="GPPI040811-RA">
    <property type="protein sequence ID" value="GPPI040811-PA"/>
    <property type="gene ID" value="GPPI040811"/>
</dbReference>
<evidence type="ECO:0000313" key="1">
    <source>
        <dbReference type="EnsemblMetazoa" id="GPPI040811-PA"/>
    </source>
</evidence>
<protein>
    <submittedName>
        <fullName evidence="1">Uncharacterized protein</fullName>
    </submittedName>
</protein>